<dbReference type="Proteomes" id="UP001304300">
    <property type="component" value="Chromosome"/>
</dbReference>
<dbReference type="SUPFAM" id="SSF53474">
    <property type="entry name" value="alpha/beta-Hydrolases"/>
    <property type="match status" value="1"/>
</dbReference>
<dbReference type="AlphaFoldDB" id="A0AAQ3LE58"/>
<dbReference type="InterPro" id="IPR029058">
    <property type="entry name" value="AB_hydrolase_fold"/>
</dbReference>
<dbReference type="PRINTS" id="PR00111">
    <property type="entry name" value="ABHYDROLASE"/>
</dbReference>
<dbReference type="GO" id="GO:0016787">
    <property type="term" value="F:hydrolase activity"/>
    <property type="evidence" value="ECO:0007669"/>
    <property type="project" value="UniProtKB-KW"/>
</dbReference>
<dbReference type="PANTHER" id="PTHR46118">
    <property type="entry name" value="PROTEIN ABHD11"/>
    <property type="match status" value="1"/>
</dbReference>
<evidence type="ECO:0000313" key="4">
    <source>
        <dbReference type="Proteomes" id="UP001304300"/>
    </source>
</evidence>
<evidence type="ECO:0000259" key="2">
    <source>
        <dbReference type="Pfam" id="PF00561"/>
    </source>
</evidence>
<evidence type="ECO:0000256" key="1">
    <source>
        <dbReference type="ARBA" id="ARBA00022801"/>
    </source>
</evidence>
<dbReference type="PANTHER" id="PTHR46118:SF4">
    <property type="entry name" value="PROTEIN ABHD11"/>
    <property type="match status" value="1"/>
</dbReference>
<proteinExistence type="predicted"/>
<keyword evidence="4" id="KW-1185">Reference proteome</keyword>
<dbReference type="EMBL" id="CP136920">
    <property type="protein sequence ID" value="WOO42849.1"/>
    <property type="molecule type" value="Genomic_DNA"/>
</dbReference>
<name>A0AAQ3LE58_9BACT</name>
<dbReference type="KEGG" id="puo:RZN69_07070"/>
<dbReference type="Pfam" id="PF00561">
    <property type="entry name" value="Abhydrolase_1"/>
    <property type="match status" value="1"/>
</dbReference>
<dbReference type="Gene3D" id="3.40.50.1820">
    <property type="entry name" value="alpha/beta hydrolase"/>
    <property type="match status" value="1"/>
</dbReference>
<reference evidence="3 4" key="1">
    <citation type="submission" date="2023-10" db="EMBL/GenBank/DDBJ databases">
        <title>Rubellicoccus peritrichatus gen. nov., sp. nov., isolated from an algae of coral reef tank.</title>
        <authorList>
            <person name="Luo J."/>
        </authorList>
    </citation>
    <scope>NUCLEOTIDE SEQUENCE [LARGE SCALE GENOMIC DNA]</scope>
    <source>
        <strain evidence="3 4">CR14</strain>
    </source>
</reference>
<protein>
    <submittedName>
        <fullName evidence="3">Alpha/beta fold hydrolase</fullName>
    </submittedName>
</protein>
<gene>
    <name evidence="3" type="ORF">RZN69_07070</name>
</gene>
<sequence length="263" mass="29609">MELAYRYFGGEGKPPLIILHGLLGSSRNWTAVGKDLSERFEVFGLDLRNHGSSPHDDEMSFEAMAADLSEFLERQGLDGVHLLGHSLGGKVAMHFAANNFDRVDSLIVVDIAPKDYGLHFSEDFEAMAAINLEELSSRKAADEALADTIPDWAHRQFLLTNLIRGKEGAYQWAANIPVLHRELEEIRKTPLGLEDRYAGPTLFLTGELSDFVQREDHAVIREYFPRTVIKQIYGVGHNLHAENREAFIEAIDDFMLVDWGCQI</sequence>
<dbReference type="InterPro" id="IPR000073">
    <property type="entry name" value="AB_hydrolase_1"/>
</dbReference>
<feature type="domain" description="AB hydrolase-1" evidence="2">
    <location>
        <begin position="14"/>
        <end position="130"/>
    </location>
</feature>
<organism evidence="3 4">
    <name type="scientific">Rubellicoccus peritrichatus</name>
    <dbReference type="NCBI Taxonomy" id="3080537"/>
    <lineage>
        <taxon>Bacteria</taxon>
        <taxon>Pseudomonadati</taxon>
        <taxon>Verrucomicrobiota</taxon>
        <taxon>Opitutia</taxon>
        <taxon>Puniceicoccales</taxon>
        <taxon>Cerasicoccaceae</taxon>
        <taxon>Rubellicoccus</taxon>
    </lineage>
</organism>
<evidence type="ECO:0000313" key="3">
    <source>
        <dbReference type="EMBL" id="WOO42849.1"/>
    </source>
</evidence>
<accession>A0AAQ3LE58</accession>
<keyword evidence="1 3" id="KW-0378">Hydrolase</keyword>
<dbReference type="RefSeq" id="WP_317835380.1">
    <property type="nucleotide sequence ID" value="NZ_CP136920.1"/>
</dbReference>